<evidence type="ECO:0000313" key="3">
    <source>
        <dbReference type="Proteomes" id="UP001642540"/>
    </source>
</evidence>
<evidence type="ECO:0000256" key="1">
    <source>
        <dbReference type="SAM" id="SignalP"/>
    </source>
</evidence>
<protein>
    <recommendedName>
        <fullName evidence="4">Secreted protein</fullName>
    </recommendedName>
</protein>
<evidence type="ECO:0008006" key="4">
    <source>
        <dbReference type="Google" id="ProtNLM"/>
    </source>
</evidence>
<feature type="signal peptide" evidence="1">
    <location>
        <begin position="1"/>
        <end position="19"/>
    </location>
</feature>
<dbReference type="EMBL" id="CAXLJM020000120">
    <property type="protein sequence ID" value="CAL8137843.1"/>
    <property type="molecule type" value="Genomic_DNA"/>
</dbReference>
<organism evidence="2 3">
    <name type="scientific">Orchesella dallaii</name>
    <dbReference type="NCBI Taxonomy" id="48710"/>
    <lineage>
        <taxon>Eukaryota</taxon>
        <taxon>Metazoa</taxon>
        <taxon>Ecdysozoa</taxon>
        <taxon>Arthropoda</taxon>
        <taxon>Hexapoda</taxon>
        <taxon>Collembola</taxon>
        <taxon>Entomobryomorpha</taxon>
        <taxon>Entomobryoidea</taxon>
        <taxon>Orchesellidae</taxon>
        <taxon>Orchesellinae</taxon>
        <taxon>Orchesella</taxon>
    </lineage>
</organism>
<sequence>MNKIILTFLIGTLCHLSLATNEAGGNKTITEADLAPKIMERIASYTSAIKYWDTNNEETRRAILKDLAAPNEEFKTPGCPKIRFPIICDDTATILENVCEFRMRRREKPLVLPVMVFTITEIEDARSMCNKQVNNA</sequence>
<proteinExistence type="predicted"/>
<keyword evidence="1" id="KW-0732">Signal</keyword>
<accession>A0ABP1RWU0</accession>
<feature type="chain" id="PRO_5045744964" description="Secreted protein" evidence="1">
    <location>
        <begin position="20"/>
        <end position="136"/>
    </location>
</feature>
<comment type="caution">
    <text evidence="2">The sequence shown here is derived from an EMBL/GenBank/DDBJ whole genome shotgun (WGS) entry which is preliminary data.</text>
</comment>
<gene>
    <name evidence="2" type="ORF">ODALV1_LOCUS27107</name>
</gene>
<evidence type="ECO:0000313" key="2">
    <source>
        <dbReference type="EMBL" id="CAL8137843.1"/>
    </source>
</evidence>
<name>A0ABP1RWU0_9HEXA</name>
<dbReference type="Proteomes" id="UP001642540">
    <property type="component" value="Unassembled WGS sequence"/>
</dbReference>
<keyword evidence="3" id="KW-1185">Reference proteome</keyword>
<reference evidence="2 3" key="1">
    <citation type="submission" date="2024-08" db="EMBL/GenBank/DDBJ databases">
        <authorList>
            <person name="Cucini C."/>
            <person name="Frati F."/>
        </authorList>
    </citation>
    <scope>NUCLEOTIDE SEQUENCE [LARGE SCALE GENOMIC DNA]</scope>
</reference>